<dbReference type="PANTHER" id="PTHR22854">
    <property type="entry name" value="TRYPTOPHAN BIOSYNTHESIS PROTEIN"/>
    <property type="match status" value="1"/>
</dbReference>
<evidence type="ECO:0000256" key="3">
    <source>
        <dbReference type="ARBA" id="ARBA00008737"/>
    </source>
</evidence>
<evidence type="ECO:0000256" key="8">
    <source>
        <dbReference type="ARBA" id="ARBA00023239"/>
    </source>
</evidence>
<feature type="domain" description="Indole-3-glycerol phosphate synthase" evidence="10">
    <location>
        <begin position="4"/>
        <end position="253"/>
    </location>
</feature>
<keyword evidence="5 9" id="KW-0210">Decarboxylase</keyword>
<keyword evidence="7 9" id="KW-0057">Aromatic amino acid biosynthesis</keyword>
<evidence type="ECO:0000313" key="11">
    <source>
        <dbReference type="EMBL" id="EEG78492.1"/>
    </source>
</evidence>
<dbReference type="RefSeq" id="WP_008514409.1">
    <property type="nucleotide sequence ID" value="NZ_ACJM01000002.1"/>
</dbReference>
<dbReference type="InterPro" id="IPR013798">
    <property type="entry name" value="Indole-3-glycerol_P_synth_dom"/>
</dbReference>
<dbReference type="Gene3D" id="3.20.20.70">
    <property type="entry name" value="Aldolase class I"/>
    <property type="match status" value="1"/>
</dbReference>
<dbReference type="FunFam" id="3.20.20.70:FF:000024">
    <property type="entry name" value="Indole-3-glycerol phosphate synthase"/>
    <property type="match status" value="1"/>
</dbReference>
<dbReference type="PROSITE" id="PS00614">
    <property type="entry name" value="IGPS"/>
    <property type="match status" value="1"/>
</dbReference>
<evidence type="ECO:0000256" key="2">
    <source>
        <dbReference type="ARBA" id="ARBA00004696"/>
    </source>
</evidence>
<dbReference type="EC" id="4.1.1.48" evidence="9"/>
<evidence type="ECO:0000259" key="10">
    <source>
        <dbReference type="Pfam" id="PF00218"/>
    </source>
</evidence>
<dbReference type="InterPro" id="IPR001468">
    <property type="entry name" value="Indole-3-GlycerolPSynthase_CS"/>
</dbReference>
<dbReference type="CDD" id="cd00331">
    <property type="entry name" value="IGPS"/>
    <property type="match status" value="1"/>
</dbReference>
<evidence type="ECO:0000256" key="1">
    <source>
        <dbReference type="ARBA" id="ARBA00001633"/>
    </source>
</evidence>
<gene>
    <name evidence="9" type="primary">trpC</name>
    <name evidence="11" type="ORF">DealDRAFT_0422</name>
</gene>
<keyword evidence="12" id="KW-1185">Reference proteome</keyword>
<dbReference type="OrthoDB" id="9804217at2"/>
<dbReference type="eggNOG" id="COG0134">
    <property type="taxonomic scope" value="Bacteria"/>
</dbReference>
<dbReference type="AlphaFoldDB" id="C0GDK9"/>
<dbReference type="GO" id="GO:0004425">
    <property type="term" value="F:indole-3-glycerol-phosphate synthase activity"/>
    <property type="evidence" value="ECO:0007669"/>
    <property type="project" value="UniProtKB-UniRule"/>
</dbReference>
<dbReference type="NCBIfam" id="NF001377">
    <property type="entry name" value="PRK00278.2-4"/>
    <property type="match status" value="1"/>
</dbReference>
<dbReference type="Pfam" id="PF00218">
    <property type="entry name" value="IGPS"/>
    <property type="match status" value="1"/>
</dbReference>
<dbReference type="STRING" id="555088.DealDRAFT_0422"/>
<comment type="catalytic activity">
    <reaction evidence="1 9">
        <text>1-(2-carboxyphenylamino)-1-deoxy-D-ribulose 5-phosphate + H(+) = (1S,2R)-1-C-(indol-3-yl)glycerol 3-phosphate + CO2 + H2O</text>
        <dbReference type="Rhea" id="RHEA:23476"/>
        <dbReference type="ChEBI" id="CHEBI:15377"/>
        <dbReference type="ChEBI" id="CHEBI:15378"/>
        <dbReference type="ChEBI" id="CHEBI:16526"/>
        <dbReference type="ChEBI" id="CHEBI:58613"/>
        <dbReference type="ChEBI" id="CHEBI:58866"/>
        <dbReference type="EC" id="4.1.1.48"/>
    </reaction>
</comment>
<keyword evidence="4 9" id="KW-0028">Amino-acid biosynthesis</keyword>
<dbReference type="GO" id="GO:0004640">
    <property type="term" value="F:phosphoribosylanthranilate isomerase activity"/>
    <property type="evidence" value="ECO:0007669"/>
    <property type="project" value="TreeGrafter"/>
</dbReference>
<dbReference type="Proteomes" id="UP000006443">
    <property type="component" value="Unassembled WGS sequence"/>
</dbReference>
<keyword evidence="8 9" id="KW-0456">Lyase</keyword>
<comment type="similarity">
    <text evidence="3 9">Belongs to the TrpC family.</text>
</comment>
<name>C0GDK9_DETAL</name>
<dbReference type="EMBL" id="ACJM01000002">
    <property type="protein sequence ID" value="EEG78492.1"/>
    <property type="molecule type" value="Genomic_DNA"/>
</dbReference>
<sequence length="259" mass="28007">MLLQIAAKKRLRVDEARKKVPLSEIEKRLEQAEAPRPFYQALLMPGMSVIAEVKKASPSKGDFGLTLTVEELARAYESGGARAISVLTEEDFFKGSATDLVKVKSAVTLPVLRKDFIIDSYQLYESRALGADAVLLIAGFLPEKELRAYLQICDELDLAAVVETHSADEIQMALTAGARIVGINNRNLQNFTTDVNHTLQLAPQIPDNVLLVSESGIESAVDVHLLGAAGADAVLVGETLVRSANPTAKIRELTGRKSA</sequence>
<dbReference type="InterPro" id="IPR011060">
    <property type="entry name" value="RibuloseP-bd_barrel"/>
</dbReference>
<protein>
    <recommendedName>
        <fullName evidence="9">Indole-3-glycerol phosphate synthase</fullName>
        <shortName evidence="9">IGPS</shortName>
        <ecNumber evidence="9">4.1.1.48</ecNumber>
    </recommendedName>
</protein>
<keyword evidence="6 9" id="KW-0822">Tryptophan biosynthesis</keyword>
<dbReference type="InterPro" id="IPR013785">
    <property type="entry name" value="Aldolase_TIM"/>
</dbReference>
<evidence type="ECO:0000256" key="7">
    <source>
        <dbReference type="ARBA" id="ARBA00023141"/>
    </source>
</evidence>
<organism evidence="11 12">
    <name type="scientific">Dethiobacter alkaliphilus AHT 1</name>
    <dbReference type="NCBI Taxonomy" id="555088"/>
    <lineage>
        <taxon>Bacteria</taxon>
        <taxon>Bacillati</taxon>
        <taxon>Bacillota</taxon>
        <taxon>Dethiobacteria</taxon>
        <taxon>Dethiobacterales</taxon>
        <taxon>Dethiobacteraceae</taxon>
        <taxon>Dethiobacter</taxon>
    </lineage>
</organism>
<dbReference type="PANTHER" id="PTHR22854:SF2">
    <property type="entry name" value="INDOLE-3-GLYCEROL-PHOSPHATE SYNTHASE"/>
    <property type="match status" value="1"/>
</dbReference>
<evidence type="ECO:0000256" key="9">
    <source>
        <dbReference type="HAMAP-Rule" id="MF_00134"/>
    </source>
</evidence>
<evidence type="ECO:0000313" key="12">
    <source>
        <dbReference type="Proteomes" id="UP000006443"/>
    </source>
</evidence>
<dbReference type="SUPFAM" id="SSF51366">
    <property type="entry name" value="Ribulose-phoshate binding barrel"/>
    <property type="match status" value="1"/>
</dbReference>
<dbReference type="GO" id="GO:0000162">
    <property type="term" value="P:L-tryptophan biosynthetic process"/>
    <property type="evidence" value="ECO:0007669"/>
    <property type="project" value="UniProtKB-UniRule"/>
</dbReference>
<dbReference type="HAMAP" id="MF_00134_B">
    <property type="entry name" value="IGPS_B"/>
    <property type="match status" value="1"/>
</dbReference>
<comment type="caution">
    <text evidence="11">The sequence shown here is derived from an EMBL/GenBank/DDBJ whole genome shotgun (WGS) entry which is preliminary data.</text>
</comment>
<accession>C0GDK9</accession>
<comment type="pathway">
    <text evidence="2 9">Amino-acid biosynthesis; L-tryptophan biosynthesis; L-tryptophan from chorismate: step 4/5.</text>
</comment>
<reference evidence="11 12" key="1">
    <citation type="submission" date="2009-02" db="EMBL/GenBank/DDBJ databases">
        <title>Sequencing of the draft genome and assembly of Dethiobacter alkaliphilus AHT 1.</title>
        <authorList>
            <consortium name="US DOE Joint Genome Institute (JGI-PGF)"/>
            <person name="Lucas S."/>
            <person name="Copeland A."/>
            <person name="Lapidus A."/>
            <person name="Glavina del Rio T."/>
            <person name="Dalin E."/>
            <person name="Tice H."/>
            <person name="Bruce D."/>
            <person name="Goodwin L."/>
            <person name="Pitluck S."/>
            <person name="Larimer F."/>
            <person name="Land M.L."/>
            <person name="Hauser L."/>
            <person name="Muyzer G."/>
        </authorList>
    </citation>
    <scope>NUCLEOTIDE SEQUENCE [LARGE SCALE GENOMIC DNA]</scope>
    <source>
        <strain evidence="11 12">AHT 1</strain>
    </source>
</reference>
<dbReference type="UniPathway" id="UPA00035">
    <property type="reaction ID" value="UER00043"/>
</dbReference>
<evidence type="ECO:0000256" key="6">
    <source>
        <dbReference type="ARBA" id="ARBA00022822"/>
    </source>
</evidence>
<evidence type="ECO:0000256" key="4">
    <source>
        <dbReference type="ARBA" id="ARBA00022605"/>
    </source>
</evidence>
<dbReference type="InterPro" id="IPR045186">
    <property type="entry name" value="Indole-3-glycerol_P_synth"/>
</dbReference>
<proteinExistence type="inferred from homology"/>
<evidence type="ECO:0000256" key="5">
    <source>
        <dbReference type="ARBA" id="ARBA00022793"/>
    </source>
</evidence>